<feature type="region of interest" description="Disordered" evidence="1">
    <location>
        <begin position="1"/>
        <end position="40"/>
    </location>
</feature>
<sequence>MDNNTSNNSSNNNLPPNNIVCSHELSHNTYDSDSSDSSIRTTRSLQEIFIRISGKRGRIQSKQAAQPSSSRNESHTCYTSYSIECLHSRSHSPLCGQQSSNQNQPRENYVQEEPNNQQQIDNYRCHTNFESNGPHYESAKSIMNNDLLVQSHNTEQSKEDLPETGLSRNSLAILTQEENDDLFGVNE</sequence>
<evidence type="ECO:0000313" key="3">
    <source>
        <dbReference type="Proteomes" id="UP000789901"/>
    </source>
</evidence>
<accession>A0ABN7WBV3</accession>
<feature type="non-terminal residue" evidence="2">
    <location>
        <position position="187"/>
    </location>
</feature>
<reference evidence="2 3" key="1">
    <citation type="submission" date="2021-06" db="EMBL/GenBank/DDBJ databases">
        <authorList>
            <person name="Kallberg Y."/>
            <person name="Tangrot J."/>
            <person name="Rosling A."/>
        </authorList>
    </citation>
    <scope>NUCLEOTIDE SEQUENCE [LARGE SCALE GENOMIC DNA]</scope>
    <source>
        <strain evidence="2 3">120-4 pot B 10/14</strain>
    </source>
</reference>
<gene>
    <name evidence="2" type="ORF">GMARGA_LOCUS29124</name>
</gene>
<keyword evidence="3" id="KW-1185">Reference proteome</keyword>
<feature type="compositionally biased region" description="Polar residues" evidence="1">
    <location>
        <begin position="95"/>
        <end position="106"/>
    </location>
</feature>
<feature type="compositionally biased region" description="Low complexity" evidence="1">
    <location>
        <begin position="1"/>
        <end position="18"/>
    </location>
</feature>
<organism evidence="2 3">
    <name type="scientific">Gigaspora margarita</name>
    <dbReference type="NCBI Taxonomy" id="4874"/>
    <lineage>
        <taxon>Eukaryota</taxon>
        <taxon>Fungi</taxon>
        <taxon>Fungi incertae sedis</taxon>
        <taxon>Mucoromycota</taxon>
        <taxon>Glomeromycotina</taxon>
        <taxon>Glomeromycetes</taxon>
        <taxon>Diversisporales</taxon>
        <taxon>Gigasporaceae</taxon>
        <taxon>Gigaspora</taxon>
    </lineage>
</organism>
<comment type="caution">
    <text evidence="2">The sequence shown here is derived from an EMBL/GenBank/DDBJ whole genome shotgun (WGS) entry which is preliminary data.</text>
</comment>
<dbReference type="Proteomes" id="UP000789901">
    <property type="component" value="Unassembled WGS sequence"/>
</dbReference>
<evidence type="ECO:0000256" key="1">
    <source>
        <dbReference type="SAM" id="MobiDB-lite"/>
    </source>
</evidence>
<dbReference type="EMBL" id="CAJVQB010038617">
    <property type="protein sequence ID" value="CAG8826442.1"/>
    <property type="molecule type" value="Genomic_DNA"/>
</dbReference>
<evidence type="ECO:0000313" key="2">
    <source>
        <dbReference type="EMBL" id="CAG8826442.1"/>
    </source>
</evidence>
<protein>
    <submittedName>
        <fullName evidence="2">34655_t:CDS:1</fullName>
    </submittedName>
</protein>
<proteinExistence type="predicted"/>
<feature type="region of interest" description="Disordered" evidence="1">
    <location>
        <begin position="92"/>
        <end position="118"/>
    </location>
</feature>
<name>A0ABN7WBV3_GIGMA</name>